<evidence type="ECO:0000313" key="3">
    <source>
        <dbReference type="EMBL" id="KAK7557074.1"/>
    </source>
</evidence>
<feature type="signal peptide" evidence="2">
    <location>
        <begin position="1"/>
        <end position="24"/>
    </location>
</feature>
<dbReference type="EMBL" id="JBBPDW010000001">
    <property type="protein sequence ID" value="KAK7557074.1"/>
    <property type="molecule type" value="Genomic_DNA"/>
</dbReference>
<keyword evidence="4" id="KW-1185">Reference proteome</keyword>
<feature type="compositionally biased region" description="Low complexity" evidence="1">
    <location>
        <begin position="50"/>
        <end position="61"/>
    </location>
</feature>
<gene>
    <name evidence="3" type="ORF">IWX46DRAFT_31380</name>
</gene>
<evidence type="ECO:0008006" key="5">
    <source>
        <dbReference type="Google" id="ProtNLM"/>
    </source>
</evidence>
<evidence type="ECO:0000256" key="2">
    <source>
        <dbReference type="SAM" id="SignalP"/>
    </source>
</evidence>
<proteinExistence type="predicted"/>
<organism evidence="3 4">
    <name type="scientific">Phyllosticta citricarpa</name>
    <dbReference type="NCBI Taxonomy" id="55181"/>
    <lineage>
        <taxon>Eukaryota</taxon>
        <taxon>Fungi</taxon>
        <taxon>Dikarya</taxon>
        <taxon>Ascomycota</taxon>
        <taxon>Pezizomycotina</taxon>
        <taxon>Dothideomycetes</taxon>
        <taxon>Dothideomycetes incertae sedis</taxon>
        <taxon>Botryosphaeriales</taxon>
        <taxon>Phyllostictaceae</taxon>
        <taxon>Phyllosticta</taxon>
    </lineage>
</organism>
<reference evidence="3 4" key="1">
    <citation type="submission" date="2024-04" db="EMBL/GenBank/DDBJ databases">
        <title>Phyllosticta paracitricarpa is synonymous to the EU quarantine fungus P. citricarpa based on phylogenomic analyses.</title>
        <authorList>
            <consortium name="Lawrence Berkeley National Laboratory"/>
            <person name="Van Ingen-Buijs V.A."/>
            <person name="Van Westerhoven A.C."/>
            <person name="Haridas S."/>
            <person name="Skiadas P."/>
            <person name="Martin F."/>
            <person name="Groenewald J.Z."/>
            <person name="Crous P.W."/>
            <person name="Seidl M.F."/>
        </authorList>
    </citation>
    <scope>NUCLEOTIDE SEQUENCE [LARGE SCALE GENOMIC DNA]</scope>
    <source>
        <strain evidence="3 4">CBS 122670</strain>
    </source>
</reference>
<evidence type="ECO:0000256" key="1">
    <source>
        <dbReference type="SAM" id="MobiDB-lite"/>
    </source>
</evidence>
<accession>A0ABR1MT26</accession>
<protein>
    <recommendedName>
        <fullName evidence="5">Secreted protein</fullName>
    </recommendedName>
</protein>
<dbReference type="Proteomes" id="UP001365128">
    <property type="component" value="Unassembled WGS sequence"/>
</dbReference>
<sequence>MIPSTHSSTATIIISLLTAHPVFGGLDDGGSAEQSHSLSDSVRCRHDSSPPDVSSVIPSLPCGREYLTVPPISQRSSLSTTRPRAGGTTTISSEITASKQASQPASQRDDTCGTRHPPTPSTALSRWAHTAGHLSFHSLHQA</sequence>
<comment type="caution">
    <text evidence="3">The sequence shown here is derived from an EMBL/GenBank/DDBJ whole genome shotgun (WGS) entry which is preliminary data.</text>
</comment>
<feature type="compositionally biased region" description="Polar residues" evidence="1">
    <location>
        <begin position="71"/>
        <end position="106"/>
    </location>
</feature>
<evidence type="ECO:0000313" key="4">
    <source>
        <dbReference type="Proteomes" id="UP001365128"/>
    </source>
</evidence>
<keyword evidence="2" id="KW-0732">Signal</keyword>
<feature type="region of interest" description="Disordered" evidence="1">
    <location>
        <begin position="28"/>
        <end position="124"/>
    </location>
</feature>
<feature type="chain" id="PRO_5047207203" description="Secreted protein" evidence="2">
    <location>
        <begin position="25"/>
        <end position="142"/>
    </location>
</feature>
<name>A0ABR1MT26_9PEZI</name>